<proteinExistence type="predicted"/>
<protein>
    <submittedName>
        <fullName evidence="2">Uncharacterized protein</fullName>
    </submittedName>
</protein>
<evidence type="ECO:0000313" key="2">
    <source>
        <dbReference type="EMBL" id="BBG27354.1"/>
    </source>
</evidence>
<name>A0A510E4C8_9CREN</name>
<dbReference type="EMBL" id="AP018930">
    <property type="protein sequence ID" value="BBG27354.1"/>
    <property type="molecule type" value="Genomic_DNA"/>
</dbReference>
<dbReference type="Proteomes" id="UP000322983">
    <property type="component" value="Chromosome"/>
</dbReference>
<dbReference type="STRING" id="1294262.GCA_001316085_00110"/>
<reference evidence="4" key="1">
    <citation type="submission" date="2018-09" db="EMBL/GenBank/DDBJ databases">
        <title>Complete Genome Sequencing of Sulfolobus sp. JCM 16834.</title>
        <authorList>
            <person name="Kato S."/>
            <person name="Itoh T."/>
            <person name="Ohkuma M."/>
        </authorList>
    </citation>
    <scope>NUCLEOTIDE SEQUENCE [LARGE SCALE GENOMIC DNA]</scope>
    <source>
        <strain evidence="4">IC-007</strain>
    </source>
</reference>
<dbReference type="EMBL" id="AP018929">
    <property type="protein sequence ID" value="BBG24566.1"/>
    <property type="molecule type" value="Genomic_DNA"/>
</dbReference>
<organism evidence="2 4">
    <name type="scientific">Sulfuracidifex tepidarius</name>
    <dbReference type="NCBI Taxonomy" id="1294262"/>
    <lineage>
        <taxon>Archaea</taxon>
        <taxon>Thermoproteota</taxon>
        <taxon>Thermoprotei</taxon>
        <taxon>Sulfolobales</taxon>
        <taxon>Sulfolobaceae</taxon>
        <taxon>Sulfuracidifex</taxon>
    </lineage>
</organism>
<dbReference type="Proteomes" id="UP000325030">
    <property type="component" value="Chromosome"/>
</dbReference>
<evidence type="ECO:0000313" key="4">
    <source>
        <dbReference type="Proteomes" id="UP000325030"/>
    </source>
</evidence>
<sequence length="105" mass="12262">MLEEQRSYYGTYADPLADMVDTYEKVKEDSSGGGRRYPPTDDYEIVEWVWLTPFGELKSDYVEVKLTDDSKKSFIYNNKKFPPGVYYLIRRNGRESLVSESVLKP</sequence>
<evidence type="ECO:0000313" key="1">
    <source>
        <dbReference type="EMBL" id="BBG24566.1"/>
    </source>
</evidence>
<gene>
    <name evidence="1" type="ORF">IC006_1892</name>
    <name evidence="2" type="ORF">IC007_1900</name>
</gene>
<dbReference type="AlphaFoldDB" id="A0A510E4C8"/>
<evidence type="ECO:0000313" key="3">
    <source>
        <dbReference type="Proteomes" id="UP000322983"/>
    </source>
</evidence>
<accession>A0A510DWG9</accession>
<dbReference type="KEGG" id="step:IC006_1892"/>
<reference evidence="2 3" key="2">
    <citation type="journal article" date="2020" name="Int. J. Syst. Evol. Microbiol.">
        <title>Sulfuracidifex tepidarius gen. nov., sp. nov. and transfer of Sulfolobus metallicus Huber and Stetter 1992 to the genus Sulfuracidifex as Sulfuracidifex metallicus comb. nov.</title>
        <authorList>
            <person name="Itoh T."/>
            <person name="Miura T."/>
            <person name="Sakai H.D."/>
            <person name="Kato S."/>
            <person name="Ohkuma M."/>
            <person name="Takashina T."/>
        </authorList>
    </citation>
    <scope>NUCLEOTIDE SEQUENCE</scope>
    <source>
        <strain evidence="1 3">IC-006</strain>
        <strain evidence="2">IC-007</strain>
    </source>
</reference>
<keyword evidence="3" id="KW-1185">Reference proteome</keyword>
<accession>A0A510E4C8</accession>